<dbReference type="STRING" id="1293890.TALK_13235"/>
<proteinExistence type="predicted"/>
<gene>
    <name evidence="2" type="ORF">TALK_13235</name>
</gene>
<dbReference type="Pfam" id="PF07228">
    <property type="entry name" value="SpoIIE"/>
    <property type="match status" value="1"/>
</dbReference>
<accession>A0A1Y2LAR1</accession>
<dbReference type="SUPFAM" id="SSF81606">
    <property type="entry name" value="PP2C-like"/>
    <property type="match status" value="1"/>
</dbReference>
<evidence type="ECO:0000259" key="1">
    <source>
        <dbReference type="SMART" id="SM00331"/>
    </source>
</evidence>
<dbReference type="PANTHER" id="PTHR35801:SF1">
    <property type="entry name" value="PHOSPHOSERINE PHOSPHATASE RSBX"/>
    <property type="match status" value="1"/>
</dbReference>
<evidence type="ECO:0000313" key="2">
    <source>
        <dbReference type="EMBL" id="OSQ47480.1"/>
    </source>
</evidence>
<dbReference type="InterPro" id="IPR036457">
    <property type="entry name" value="PPM-type-like_dom_sf"/>
</dbReference>
<reference evidence="2 3" key="1">
    <citation type="submission" date="2014-03" db="EMBL/GenBank/DDBJ databases">
        <title>The draft genome sequence of Thalassospira alkalitolerans JCM 18968.</title>
        <authorList>
            <person name="Lai Q."/>
            <person name="Shao Z."/>
        </authorList>
    </citation>
    <scope>NUCLEOTIDE SEQUENCE [LARGE SCALE GENOMIC DNA]</scope>
    <source>
        <strain evidence="2 3">JCM 18968</strain>
    </source>
</reference>
<dbReference type="SMART" id="SM00331">
    <property type="entry name" value="PP2C_SIG"/>
    <property type="match status" value="1"/>
</dbReference>
<dbReference type="AlphaFoldDB" id="A0A1Y2LAR1"/>
<dbReference type="EMBL" id="JFKB01000008">
    <property type="protein sequence ID" value="OSQ47480.1"/>
    <property type="molecule type" value="Genomic_DNA"/>
</dbReference>
<comment type="caution">
    <text evidence="2">The sequence shown here is derived from an EMBL/GenBank/DDBJ whole genome shotgun (WGS) entry which is preliminary data.</text>
</comment>
<protein>
    <recommendedName>
        <fullName evidence="1">PPM-type phosphatase domain-containing protein</fullName>
    </recommendedName>
</protein>
<name>A0A1Y2LAR1_9PROT</name>
<dbReference type="RefSeq" id="WP_085619598.1">
    <property type="nucleotide sequence ID" value="NZ_JFKB01000008.1"/>
</dbReference>
<dbReference type="InterPro" id="IPR039248">
    <property type="entry name" value="Ptase_RsbX"/>
</dbReference>
<organism evidence="2 3">
    <name type="scientific">Thalassospira alkalitolerans</name>
    <dbReference type="NCBI Taxonomy" id="1293890"/>
    <lineage>
        <taxon>Bacteria</taxon>
        <taxon>Pseudomonadati</taxon>
        <taxon>Pseudomonadota</taxon>
        <taxon>Alphaproteobacteria</taxon>
        <taxon>Rhodospirillales</taxon>
        <taxon>Thalassospiraceae</taxon>
        <taxon>Thalassospira</taxon>
    </lineage>
</organism>
<dbReference type="InterPro" id="IPR001932">
    <property type="entry name" value="PPM-type_phosphatase-like_dom"/>
</dbReference>
<feature type="domain" description="PPM-type phosphatase" evidence="1">
    <location>
        <begin position="9"/>
        <end position="199"/>
    </location>
</feature>
<evidence type="ECO:0000313" key="3">
    <source>
        <dbReference type="Proteomes" id="UP000193396"/>
    </source>
</evidence>
<dbReference type="PANTHER" id="PTHR35801">
    <property type="entry name" value="PHOSPHOSERINE PHOSPHATASE RSBX"/>
    <property type="match status" value="1"/>
</dbReference>
<dbReference type="OrthoDB" id="479131at2"/>
<sequence length="199" mass="21485">MALTHEQRNYAVGLRPHMHEAEGVCGDMGLVVELDDGLFIAQLDVLGHGPEASDIAIRAKSFLEEISQKDSLVDIMQALHAHLKGTRGAAVALCRLDYGKDELKYAGVGNITTKLHAPTGITLVPRDGVVGYIMSTPREETLTIPRGAVLILHSDGVPSHLDLSMIEGLMESDPQTIVNRMINELGKKDDDVGCIVVKV</sequence>
<keyword evidence="3" id="KW-1185">Reference proteome</keyword>
<dbReference type="Gene3D" id="3.60.40.10">
    <property type="entry name" value="PPM-type phosphatase domain"/>
    <property type="match status" value="1"/>
</dbReference>
<dbReference type="Proteomes" id="UP000193396">
    <property type="component" value="Unassembled WGS sequence"/>
</dbReference>